<reference evidence="2" key="1">
    <citation type="submission" date="2009-05" db="EMBL/GenBank/DDBJ databases">
        <title>The genome sequence of Ajellomyces capsulatus strain H143.</title>
        <authorList>
            <person name="Champion M."/>
            <person name="Cuomo C.A."/>
            <person name="Ma L.-J."/>
            <person name="Henn M.R."/>
            <person name="Sil A."/>
            <person name="Goldman B."/>
            <person name="Young S.K."/>
            <person name="Kodira C.D."/>
            <person name="Zeng Q."/>
            <person name="Koehrsen M."/>
            <person name="Alvarado L."/>
            <person name="Berlin A.M."/>
            <person name="Borenstein D."/>
            <person name="Chen Z."/>
            <person name="Engels R."/>
            <person name="Freedman E."/>
            <person name="Gellesch M."/>
            <person name="Goldberg J."/>
            <person name="Griggs A."/>
            <person name="Gujja S."/>
            <person name="Heiman D.I."/>
            <person name="Hepburn T.A."/>
            <person name="Howarth C."/>
            <person name="Jen D."/>
            <person name="Larson L."/>
            <person name="Lewis B."/>
            <person name="Mehta T."/>
            <person name="Park D."/>
            <person name="Pearson M."/>
            <person name="Roberts A."/>
            <person name="Saif S."/>
            <person name="Shea T.D."/>
            <person name="Shenoy N."/>
            <person name="Sisk P."/>
            <person name="Stolte C."/>
            <person name="Sykes S."/>
            <person name="Walk T."/>
            <person name="White J."/>
            <person name="Yandava C."/>
            <person name="Klein B."/>
            <person name="McEwen J.G."/>
            <person name="Puccia R."/>
            <person name="Goldman G.H."/>
            <person name="Felipe M.S."/>
            <person name="Nino-Vega G."/>
            <person name="San-Blas G."/>
            <person name="Taylor J.W."/>
            <person name="Mendoza L."/>
            <person name="Galagan J.E."/>
            <person name="Nusbaum C."/>
            <person name="Birren B.W."/>
        </authorList>
    </citation>
    <scope>NUCLEOTIDE SEQUENCE [LARGE SCALE GENOMIC DNA]</scope>
    <source>
        <strain evidence="2">H143</strain>
    </source>
</reference>
<proteinExistence type="predicted"/>
<name>C6HPC3_AJECH</name>
<sequence length="135" mass="15041">MPDFPIAVVTLYASMLAILKNQIDDIYLTDGDLGFLGTGLSNLGLEDDNGALFFQPMSMDKNHEISTKAYSGGSEHLYIRMSRLLDHPQFNQFNQENMDLTLRLFLSSPVGKTMVHLNTDTLPRRGDACTDVVGR</sequence>
<dbReference type="AlphaFoldDB" id="C6HPC3"/>
<dbReference type="VEuPathDB" id="FungiDB:HCDG_08054"/>
<dbReference type="EMBL" id="GG692433">
    <property type="protein sequence ID" value="EER37795.1"/>
    <property type="molecule type" value="Genomic_DNA"/>
</dbReference>
<evidence type="ECO:0000313" key="2">
    <source>
        <dbReference type="Proteomes" id="UP000002624"/>
    </source>
</evidence>
<accession>C6HPC3</accession>
<organism evidence="1 2">
    <name type="scientific">Ajellomyces capsulatus (strain H143)</name>
    <name type="common">Darling's disease fungus</name>
    <name type="synonym">Histoplasma capsulatum</name>
    <dbReference type="NCBI Taxonomy" id="544712"/>
    <lineage>
        <taxon>Eukaryota</taxon>
        <taxon>Fungi</taxon>
        <taxon>Dikarya</taxon>
        <taxon>Ascomycota</taxon>
        <taxon>Pezizomycotina</taxon>
        <taxon>Eurotiomycetes</taxon>
        <taxon>Eurotiomycetidae</taxon>
        <taxon>Onygenales</taxon>
        <taxon>Ajellomycetaceae</taxon>
        <taxon>Histoplasma</taxon>
    </lineage>
</organism>
<dbReference type="Proteomes" id="UP000002624">
    <property type="component" value="Unassembled WGS sequence"/>
</dbReference>
<gene>
    <name evidence="1" type="ORF">HCDG_08054</name>
</gene>
<protein>
    <submittedName>
        <fullName evidence="1">Uncharacterized protein</fullName>
    </submittedName>
</protein>
<evidence type="ECO:0000313" key="1">
    <source>
        <dbReference type="EMBL" id="EER37795.1"/>
    </source>
</evidence>
<dbReference type="OrthoDB" id="10317982at2759"/>
<dbReference type="HOGENOM" id="CLU_1885194_0_0_1"/>